<reference evidence="5" key="1">
    <citation type="submission" date="2023-10" db="EMBL/GenBank/DDBJ databases">
        <title>Genome assembly of Pristionchus species.</title>
        <authorList>
            <person name="Yoshida K."/>
            <person name="Sommer R.J."/>
        </authorList>
    </citation>
    <scope>NUCLEOTIDE SEQUENCE</scope>
    <source>
        <strain evidence="5">RS5133</strain>
    </source>
</reference>
<keyword evidence="1" id="KW-0479">Metal-binding</keyword>
<protein>
    <recommendedName>
        <fullName evidence="7">RING-type domain-containing protein</fullName>
    </recommendedName>
</protein>
<dbReference type="PROSITE" id="PS00518">
    <property type="entry name" value="ZF_RING_1"/>
    <property type="match status" value="1"/>
</dbReference>
<feature type="non-terminal residue" evidence="5">
    <location>
        <position position="1"/>
    </location>
</feature>
<dbReference type="AlphaFoldDB" id="A0AAV5WG12"/>
<evidence type="ECO:0000256" key="4">
    <source>
        <dbReference type="SAM" id="Coils"/>
    </source>
</evidence>
<accession>A0AAV5WG12</accession>
<evidence type="ECO:0000313" key="5">
    <source>
        <dbReference type="EMBL" id="GMT29545.1"/>
    </source>
</evidence>
<evidence type="ECO:0000256" key="2">
    <source>
        <dbReference type="ARBA" id="ARBA00022771"/>
    </source>
</evidence>
<keyword evidence="3" id="KW-0862">Zinc</keyword>
<dbReference type="InterPro" id="IPR017907">
    <property type="entry name" value="Znf_RING_CS"/>
</dbReference>
<feature type="coiled-coil region" evidence="4">
    <location>
        <begin position="196"/>
        <end position="223"/>
    </location>
</feature>
<dbReference type="Proteomes" id="UP001432322">
    <property type="component" value="Unassembled WGS sequence"/>
</dbReference>
<organism evidence="5 6">
    <name type="scientific">Pristionchus fissidentatus</name>
    <dbReference type="NCBI Taxonomy" id="1538716"/>
    <lineage>
        <taxon>Eukaryota</taxon>
        <taxon>Metazoa</taxon>
        <taxon>Ecdysozoa</taxon>
        <taxon>Nematoda</taxon>
        <taxon>Chromadorea</taxon>
        <taxon>Rhabditida</taxon>
        <taxon>Rhabditina</taxon>
        <taxon>Diplogasteromorpha</taxon>
        <taxon>Diplogasteroidea</taxon>
        <taxon>Neodiplogasteridae</taxon>
        <taxon>Pristionchus</taxon>
    </lineage>
</organism>
<evidence type="ECO:0000313" key="6">
    <source>
        <dbReference type="Proteomes" id="UP001432322"/>
    </source>
</evidence>
<comment type="caution">
    <text evidence="5">The sequence shown here is derived from an EMBL/GenBank/DDBJ whole genome shotgun (WGS) entry which is preliminary data.</text>
</comment>
<dbReference type="GO" id="GO:0008270">
    <property type="term" value="F:zinc ion binding"/>
    <property type="evidence" value="ECO:0007669"/>
    <property type="project" value="UniProtKB-KW"/>
</dbReference>
<evidence type="ECO:0000256" key="3">
    <source>
        <dbReference type="ARBA" id="ARBA00022833"/>
    </source>
</evidence>
<evidence type="ECO:0000256" key="1">
    <source>
        <dbReference type="ARBA" id="ARBA00022723"/>
    </source>
</evidence>
<sequence>GCCADRWNLAATALRLSTRARYVILLWLVVSRVVDSASLSVILSCGHVVCQSCVNSMPRSQQNPKLVKCTICSVSGFFYPLPSEAHCRSEMCSFDFCPGTDRQLKVCTRCKNLKICQTCTGKHARTTGHTTYRYFIANSTYASCSEHNETYTWNCECGEFMCSKCVHTHWKNILIWCHLRPYHLSEYSRQHDDTVKKTLEEMKEIVDQKMAELEKCVDDTNEEIAETFKAIVAQALSRCLDLMKHVKMLGEKAQKNLIATRGNIDRPLRASEEMMSRLRSSGIKSALVRDYTESVATFLNTGNMILKNVIAAKITIKSLDATGICKSIAKLGEEMWYNASSLERAPNRSHFNRPIISEVTVLKILFPSSEAEDNVGEDDYIGRIVDGLFRSFINEFLTSEYQHCFNCETSTHRHSHS</sequence>
<keyword evidence="6" id="KW-1185">Reference proteome</keyword>
<keyword evidence="4" id="KW-0175">Coiled coil</keyword>
<keyword evidence="2" id="KW-0863">Zinc-finger</keyword>
<gene>
    <name evidence="5" type="ORF">PFISCL1PPCAC_20842</name>
</gene>
<dbReference type="EMBL" id="BTSY01000005">
    <property type="protein sequence ID" value="GMT29545.1"/>
    <property type="molecule type" value="Genomic_DNA"/>
</dbReference>
<evidence type="ECO:0008006" key="7">
    <source>
        <dbReference type="Google" id="ProtNLM"/>
    </source>
</evidence>
<proteinExistence type="predicted"/>
<name>A0AAV5WG12_9BILA</name>